<feature type="transmembrane region" description="Helical" evidence="6">
    <location>
        <begin position="86"/>
        <end position="104"/>
    </location>
</feature>
<evidence type="ECO:0000259" key="7">
    <source>
        <dbReference type="PROSITE" id="PS50850"/>
    </source>
</evidence>
<keyword evidence="3 6" id="KW-0812">Transmembrane</keyword>
<feature type="transmembrane region" description="Helical" evidence="6">
    <location>
        <begin position="282"/>
        <end position="302"/>
    </location>
</feature>
<evidence type="ECO:0000313" key="9">
    <source>
        <dbReference type="Proteomes" id="UP001500212"/>
    </source>
</evidence>
<dbReference type="PANTHER" id="PTHR43124:SF10">
    <property type="entry name" value="PURINE EFFLUX PUMP PBUE"/>
    <property type="match status" value="1"/>
</dbReference>
<dbReference type="RefSeq" id="WP_345364390.1">
    <property type="nucleotide sequence ID" value="NZ_BAABHJ010000032.1"/>
</dbReference>
<feature type="transmembrane region" description="Helical" evidence="6">
    <location>
        <begin position="250"/>
        <end position="270"/>
    </location>
</feature>
<dbReference type="SUPFAM" id="SSF103473">
    <property type="entry name" value="MFS general substrate transporter"/>
    <property type="match status" value="1"/>
</dbReference>
<dbReference type="Proteomes" id="UP001500212">
    <property type="component" value="Unassembled WGS sequence"/>
</dbReference>
<evidence type="ECO:0000256" key="4">
    <source>
        <dbReference type="ARBA" id="ARBA00022989"/>
    </source>
</evidence>
<evidence type="ECO:0000256" key="1">
    <source>
        <dbReference type="ARBA" id="ARBA00004651"/>
    </source>
</evidence>
<evidence type="ECO:0000256" key="6">
    <source>
        <dbReference type="SAM" id="Phobius"/>
    </source>
</evidence>
<feature type="transmembrane region" description="Helical" evidence="6">
    <location>
        <begin position="373"/>
        <end position="391"/>
    </location>
</feature>
<dbReference type="PANTHER" id="PTHR43124">
    <property type="entry name" value="PURINE EFFLUX PUMP PBUE"/>
    <property type="match status" value="1"/>
</dbReference>
<dbReference type="PROSITE" id="PS50850">
    <property type="entry name" value="MFS"/>
    <property type="match status" value="1"/>
</dbReference>
<keyword evidence="5 6" id="KW-0472">Membrane</keyword>
<feature type="transmembrane region" description="Helical" evidence="6">
    <location>
        <begin position="216"/>
        <end position="238"/>
    </location>
</feature>
<proteinExistence type="predicted"/>
<keyword evidence="2" id="KW-1003">Cell membrane</keyword>
<feature type="domain" description="Major facilitator superfamily (MFS) profile" evidence="7">
    <location>
        <begin position="20"/>
        <end position="397"/>
    </location>
</feature>
<sequence>MSNVLIDRDAERATAGGLTSTLVLALGTFAVGTDAFIVAGFLPSMARTLHVSVGAAGQSVTVFAVAYAVLAPVLATATARLPRRALLVGALLVLGVANLASALAPDLPLLIASRVLAAAGAAVYTPGAGAVSAALVRPEKRARALAVVVGGLTVATAIGVPLGDLAGHWFGWRTALGLVAALSLVAAVGVCWIMPSLPGGPRVPLRARLALLRRPAVASVLPLTVLGMGASYTVYAYSVPALRGVGVPDGSMVLMLFLYGAGAVAGNLVAGYATDRWGPVRVLSGGYLAMAVSLAALGLVAATGVRSATAAGALVLLWGASTWTQTPPQQHRLIAAAPQEAPLAVSLNASSIYVGIGAGTALGGATLGTGPTVMYALAAGTAALAWVLLYWTTWGTSDESRP</sequence>
<gene>
    <name evidence="8" type="ORF">GCM10023195_71290</name>
</gene>
<dbReference type="CDD" id="cd17324">
    <property type="entry name" value="MFS_NepI_like"/>
    <property type="match status" value="1"/>
</dbReference>
<keyword evidence="9" id="KW-1185">Reference proteome</keyword>
<accession>A0ABP8TTE9</accession>
<organism evidence="8 9">
    <name type="scientific">Actinoallomurus liliacearum</name>
    <dbReference type="NCBI Taxonomy" id="1080073"/>
    <lineage>
        <taxon>Bacteria</taxon>
        <taxon>Bacillati</taxon>
        <taxon>Actinomycetota</taxon>
        <taxon>Actinomycetes</taxon>
        <taxon>Streptosporangiales</taxon>
        <taxon>Thermomonosporaceae</taxon>
        <taxon>Actinoallomurus</taxon>
    </lineage>
</organism>
<evidence type="ECO:0000256" key="3">
    <source>
        <dbReference type="ARBA" id="ARBA00022692"/>
    </source>
</evidence>
<evidence type="ECO:0000256" key="5">
    <source>
        <dbReference type="ARBA" id="ARBA00023136"/>
    </source>
</evidence>
<dbReference type="InterPro" id="IPR050189">
    <property type="entry name" value="MFS_Efflux_Transporters"/>
</dbReference>
<feature type="transmembrane region" description="Helical" evidence="6">
    <location>
        <begin position="55"/>
        <end position="74"/>
    </location>
</feature>
<protein>
    <submittedName>
        <fullName evidence="8">MFS transporter</fullName>
    </submittedName>
</protein>
<feature type="transmembrane region" description="Helical" evidence="6">
    <location>
        <begin position="116"/>
        <end position="136"/>
    </location>
</feature>
<dbReference type="Pfam" id="PF07690">
    <property type="entry name" value="MFS_1"/>
    <property type="match status" value="1"/>
</dbReference>
<reference evidence="9" key="1">
    <citation type="journal article" date="2019" name="Int. J. Syst. Evol. Microbiol.">
        <title>The Global Catalogue of Microorganisms (GCM) 10K type strain sequencing project: providing services to taxonomists for standard genome sequencing and annotation.</title>
        <authorList>
            <consortium name="The Broad Institute Genomics Platform"/>
            <consortium name="The Broad Institute Genome Sequencing Center for Infectious Disease"/>
            <person name="Wu L."/>
            <person name="Ma J."/>
        </authorList>
    </citation>
    <scope>NUCLEOTIDE SEQUENCE [LARGE SCALE GENOMIC DNA]</scope>
    <source>
        <strain evidence="9">JCM 17938</strain>
    </source>
</reference>
<dbReference type="InterPro" id="IPR011701">
    <property type="entry name" value="MFS"/>
</dbReference>
<dbReference type="Gene3D" id="1.20.1250.20">
    <property type="entry name" value="MFS general substrate transporter like domains"/>
    <property type="match status" value="1"/>
</dbReference>
<evidence type="ECO:0000313" key="8">
    <source>
        <dbReference type="EMBL" id="GAA4616083.1"/>
    </source>
</evidence>
<feature type="transmembrane region" description="Helical" evidence="6">
    <location>
        <begin position="345"/>
        <end position="367"/>
    </location>
</feature>
<comment type="subcellular location">
    <subcellularLocation>
        <location evidence="1">Cell membrane</location>
        <topology evidence="1">Multi-pass membrane protein</topology>
    </subcellularLocation>
</comment>
<dbReference type="InterPro" id="IPR036259">
    <property type="entry name" value="MFS_trans_sf"/>
</dbReference>
<evidence type="ECO:0000256" key="2">
    <source>
        <dbReference type="ARBA" id="ARBA00022475"/>
    </source>
</evidence>
<name>A0ABP8TTE9_9ACTN</name>
<feature type="transmembrane region" description="Helical" evidence="6">
    <location>
        <begin position="21"/>
        <end position="43"/>
    </location>
</feature>
<dbReference type="InterPro" id="IPR020846">
    <property type="entry name" value="MFS_dom"/>
</dbReference>
<comment type="caution">
    <text evidence="8">The sequence shown here is derived from an EMBL/GenBank/DDBJ whole genome shotgun (WGS) entry which is preliminary data.</text>
</comment>
<feature type="transmembrane region" description="Helical" evidence="6">
    <location>
        <begin position="143"/>
        <end position="163"/>
    </location>
</feature>
<keyword evidence="4 6" id="KW-1133">Transmembrane helix</keyword>
<feature type="transmembrane region" description="Helical" evidence="6">
    <location>
        <begin position="175"/>
        <end position="195"/>
    </location>
</feature>
<dbReference type="EMBL" id="BAABHJ010000032">
    <property type="protein sequence ID" value="GAA4616083.1"/>
    <property type="molecule type" value="Genomic_DNA"/>
</dbReference>